<dbReference type="PATRIC" id="fig|49547.3.peg.714"/>
<dbReference type="PRINTS" id="PR01874">
    <property type="entry name" value="DNAREPAIRADA"/>
</dbReference>
<dbReference type="PIRSF" id="PIRSF003336">
    <property type="entry name" value="RadB"/>
    <property type="match status" value="1"/>
</dbReference>
<dbReference type="InterPro" id="IPR027417">
    <property type="entry name" value="P-loop_NTPase"/>
</dbReference>
<organism evidence="11 12">
    <name type="scientific">Methanobrevibacter curvatus</name>
    <dbReference type="NCBI Taxonomy" id="49547"/>
    <lineage>
        <taxon>Archaea</taxon>
        <taxon>Methanobacteriati</taxon>
        <taxon>Methanobacteriota</taxon>
        <taxon>Methanomada group</taxon>
        <taxon>Methanobacteria</taxon>
        <taxon>Methanobacteriales</taxon>
        <taxon>Methanobacteriaceae</taxon>
        <taxon>Methanobrevibacter</taxon>
    </lineage>
</organism>
<evidence type="ECO:0000256" key="8">
    <source>
        <dbReference type="ARBA" id="ARBA00024641"/>
    </source>
</evidence>
<name>A0A166BV27_9EURY</name>
<dbReference type="HAMAP" id="MF_00350">
    <property type="entry name" value="RadB"/>
    <property type="match status" value="1"/>
</dbReference>
<keyword evidence="3 9" id="KW-0547">Nucleotide-binding</keyword>
<gene>
    <name evidence="11" type="primary">recA_1</name>
    <name evidence="9" type="synonym">radB</name>
    <name evidence="11" type="ORF">MBCUR_06700</name>
</gene>
<dbReference type="InterPro" id="IPR011939">
    <property type="entry name" value="DNA_repair_and_recomb_RadB"/>
</dbReference>
<protein>
    <recommendedName>
        <fullName evidence="2 9">DNA repair and recombination protein RadB</fullName>
    </recommendedName>
</protein>
<dbReference type="InterPro" id="IPR013632">
    <property type="entry name" value="Rad51_C"/>
</dbReference>
<comment type="similarity">
    <text evidence="1 9">Belongs to the eukaryotic RecA-like protein family. RadB subfamily.</text>
</comment>
<evidence type="ECO:0000256" key="5">
    <source>
        <dbReference type="ARBA" id="ARBA00022840"/>
    </source>
</evidence>
<keyword evidence="6 9" id="KW-0238">DNA-binding</keyword>
<evidence type="ECO:0000313" key="11">
    <source>
        <dbReference type="EMBL" id="KZX13844.1"/>
    </source>
</evidence>
<accession>A0A166BV27</accession>
<dbReference type="GO" id="GO:0006281">
    <property type="term" value="P:DNA repair"/>
    <property type="evidence" value="ECO:0007669"/>
    <property type="project" value="UniProtKB-UniRule"/>
</dbReference>
<dbReference type="InterPro" id="IPR003593">
    <property type="entry name" value="AAA+_ATPase"/>
</dbReference>
<dbReference type="Gene3D" id="3.40.50.300">
    <property type="entry name" value="P-loop containing nucleotide triphosphate hydrolases"/>
    <property type="match status" value="1"/>
</dbReference>
<evidence type="ECO:0000256" key="9">
    <source>
        <dbReference type="HAMAP-Rule" id="MF_00350"/>
    </source>
</evidence>
<dbReference type="STRING" id="49547.MBCUR_06700"/>
<keyword evidence="4 9" id="KW-0227">DNA damage</keyword>
<sequence length="234" mass="25834">MKSLSNFSKSIKIPSNSPIDDIIGGGIEKGIITQIYGPPTSGKTNISLQLAVNSAEMGKKVIYIDTEGGISIDRIRQIAKNDFDSFASNFIIFEPLSFSSQHKDLKIVDNWLKTNSDDVDLVIIDSIIALYRIVDNSKEVNQDLGKQMGLLSKISKKYNLAVLITNQIYSSFDVDGTNNSVVPAGGITLQYWSKNIIELSKTEIIGERIAKVIRHRIIPEGVNIKFQITSNGIE</sequence>
<dbReference type="Pfam" id="PF08423">
    <property type="entry name" value="Rad51"/>
    <property type="match status" value="1"/>
</dbReference>
<dbReference type="GO" id="GO:0006310">
    <property type="term" value="P:DNA recombination"/>
    <property type="evidence" value="ECO:0007669"/>
    <property type="project" value="UniProtKB-UniRule"/>
</dbReference>
<dbReference type="PANTHER" id="PTHR22942">
    <property type="entry name" value="RECA/RAD51/RADA DNA STRAND-PAIRING FAMILY MEMBER"/>
    <property type="match status" value="1"/>
</dbReference>
<dbReference type="GO" id="GO:0005524">
    <property type="term" value="F:ATP binding"/>
    <property type="evidence" value="ECO:0007669"/>
    <property type="project" value="UniProtKB-UniRule"/>
</dbReference>
<evidence type="ECO:0000256" key="2">
    <source>
        <dbReference type="ARBA" id="ARBA00018143"/>
    </source>
</evidence>
<dbReference type="NCBIfam" id="TIGR02237">
    <property type="entry name" value="recomb_radB"/>
    <property type="match status" value="1"/>
</dbReference>
<dbReference type="RefSeq" id="WP_067090189.1">
    <property type="nucleotide sequence ID" value="NZ_LWMV01000136.1"/>
</dbReference>
<keyword evidence="7 9" id="KW-0233">DNA recombination</keyword>
<proteinExistence type="inferred from homology"/>
<dbReference type="SUPFAM" id="SSF52540">
    <property type="entry name" value="P-loop containing nucleoside triphosphate hydrolases"/>
    <property type="match status" value="1"/>
</dbReference>
<evidence type="ECO:0000259" key="10">
    <source>
        <dbReference type="PROSITE" id="PS50162"/>
    </source>
</evidence>
<comment type="caution">
    <text evidence="11">The sequence shown here is derived from an EMBL/GenBank/DDBJ whole genome shotgun (WGS) entry which is preliminary data.</text>
</comment>
<dbReference type="AlphaFoldDB" id="A0A166BV27"/>
<dbReference type="GO" id="GO:0140664">
    <property type="term" value="F:ATP-dependent DNA damage sensor activity"/>
    <property type="evidence" value="ECO:0007669"/>
    <property type="project" value="InterPro"/>
</dbReference>
<keyword evidence="12" id="KW-1185">Reference proteome</keyword>
<dbReference type="OrthoDB" id="17644at2157"/>
<keyword evidence="5 9" id="KW-0067">ATP-binding</keyword>
<evidence type="ECO:0000256" key="7">
    <source>
        <dbReference type="ARBA" id="ARBA00023172"/>
    </source>
</evidence>
<evidence type="ECO:0000256" key="1">
    <source>
        <dbReference type="ARBA" id="ARBA00006876"/>
    </source>
</evidence>
<dbReference type="Proteomes" id="UP000077245">
    <property type="component" value="Unassembled WGS sequence"/>
</dbReference>
<dbReference type="PROSITE" id="PS50162">
    <property type="entry name" value="RECA_2"/>
    <property type="match status" value="1"/>
</dbReference>
<evidence type="ECO:0000256" key="4">
    <source>
        <dbReference type="ARBA" id="ARBA00022763"/>
    </source>
</evidence>
<dbReference type="SMART" id="SM00382">
    <property type="entry name" value="AAA"/>
    <property type="match status" value="1"/>
</dbReference>
<comment type="function">
    <text evidence="8 9">Involved in DNA repair and in homologous recombination. May regulate the cleavage reactions of the branch-structured DNA. Has a very weak ATPase activity that is not stimulated by DNA. Binds DNA but does not promote DNA strands exchange.</text>
</comment>
<evidence type="ECO:0000256" key="6">
    <source>
        <dbReference type="ARBA" id="ARBA00023125"/>
    </source>
</evidence>
<dbReference type="InterPro" id="IPR020588">
    <property type="entry name" value="RecA_ATP-bd"/>
</dbReference>
<dbReference type="EMBL" id="LWMV01000136">
    <property type="protein sequence ID" value="KZX13844.1"/>
    <property type="molecule type" value="Genomic_DNA"/>
</dbReference>
<feature type="domain" description="RecA family profile 1" evidence="10">
    <location>
        <begin position="8"/>
        <end position="168"/>
    </location>
</feature>
<reference evidence="11 12" key="1">
    <citation type="submission" date="2016-04" db="EMBL/GenBank/DDBJ databases">
        <title>Genome sequence of Methanobrevibacter curvatus DSM 11111.</title>
        <authorList>
            <person name="Poehlein A."/>
            <person name="Seedorf H."/>
            <person name="Daniel R."/>
        </authorList>
    </citation>
    <scope>NUCLEOTIDE SEQUENCE [LARGE SCALE GENOMIC DNA]</scope>
    <source>
        <strain evidence="11 12">DSM 11111</strain>
    </source>
</reference>
<dbReference type="PANTHER" id="PTHR22942:SF47">
    <property type="entry name" value="DNA REPAIR AND RECOMBINATION PROTEIN RADB"/>
    <property type="match status" value="1"/>
</dbReference>
<dbReference type="GO" id="GO:0003684">
    <property type="term" value="F:damaged DNA binding"/>
    <property type="evidence" value="ECO:0007669"/>
    <property type="project" value="UniProtKB-UniRule"/>
</dbReference>
<evidence type="ECO:0000313" key="12">
    <source>
        <dbReference type="Proteomes" id="UP000077245"/>
    </source>
</evidence>
<evidence type="ECO:0000256" key="3">
    <source>
        <dbReference type="ARBA" id="ARBA00022741"/>
    </source>
</evidence>